<gene>
    <name evidence="1" type="ORF">CR152_30200</name>
</gene>
<evidence type="ECO:0000313" key="1">
    <source>
        <dbReference type="EMBL" id="ATQ78308.1"/>
    </source>
</evidence>
<dbReference type="EMBL" id="CP024608">
    <property type="protein sequence ID" value="ATQ78308.1"/>
    <property type="molecule type" value="Genomic_DNA"/>
</dbReference>
<dbReference type="Proteomes" id="UP000229897">
    <property type="component" value="Chromosome"/>
</dbReference>
<dbReference type="AlphaFoldDB" id="A0A2D2DTK0"/>
<sequence length="61" mass="6396">MAAARAARFEQADILETMLLSGADAARVLPMCDALVQRLGAEVVIKIIRIGLDDVSPGDAS</sequence>
<protein>
    <submittedName>
        <fullName evidence="1">Uncharacterized protein</fullName>
    </submittedName>
</protein>
<evidence type="ECO:0000313" key="2">
    <source>
        <dbReference type="Proteomes" id="UP000229897"/>
    </source>
</evidence>
<dbReference type="KEGG" id="mass:CR152_30200"/>
<proteinExistence type="predicted"/>
<organism evidence="1 2">
    <name type="scientific">Massilia violaceinigra</name>
    <dbReference type="NCBI Taxonomy" id="2045208"/>
    <lineage>
        <taxon>Bacteria</taxon>
        <taxon>Pseudomonadati</taxon>
        <taxon>Pseudomonadota</taxon>
        <taxon>Betaproteobacteria</taxon>
        <taxon>Burkholderiales</taxon>
        <taxon>Oxalobacteraceae</taxon>
        <taxon>Telluria group</taxon>
        <taxon>Massilia</taxon>
    </lineage>
</organism>
<keyword evidence="2" id="KW-1185">Reference proteome</keyword>
<name>A0A2D2DTK0_9BURK</name>
<reference evidence="1" key="1">
    <citation type="submission" date="2017-10" db="EMBL/GenBank/DDBJ databases">
        <title>Massilia psychrophilum sp. nov., a novel purple-pigmented bacterium isolated from Tianshan glacier, Xinjiang Municipality, China.</title>
        <authorList>
            <person name="Wang H."/>
        </authorList>
    </citation>
    <scope>NUCLEOTIDE SEQUENCE [LARGE SCALE GENOMIC DNA]</scope>
    <source>
        <strain evidence="1">B2</strain>
    </source>
</reference>
<accession>A0A2D2DTK0</accession>